<reference evidence="4 5" key="1">
    <citation type="submission" date="2015-07" db="EMBL/GenBank/DDBJ databases">
        <title>Genome sequence of Levilinea saccharolytica DSM 16555.</title>
        <authorList>
            <person name="Hemp J."/>
            <person name="Ward L.M."/>
            <person name="Pace L.A."/>
            <person name="Fischer W.W."/>
        </authorList>
    </citation>
    <scope>NUCLEOTIDE SEQUENCE [LARGE SCALE GENOMIC DNA]</scope>
    <source>
        <strain evidence="4 5">KIBI-1</strain>
    </source>
</reference>
<evidence type="ECO:0008006" key="6">
    <source>
        <dbReference type="Google" id="ProtNLM"/>
    </source>
</evidence>
<accession>A0A0P6Y405</accession>
<evidence type="ECO:0000313" key="4">
    <source>
        <dbReference type="EMBL" id="KPL79700.1"/>
    </source>
</evidence>
<feature type="chain" id="PRO_5006133362" description="Sortase" evidence="3">
    <location>
        <begin position="33"/>
        <end position="644"/>
    </location>
</feature>
<dbReference type="PATRIC" id="fig|229921.5.peg.828"/>
<evidence type="ECO:0000256" key="2">
    <source>
        <dbReference type="SAM" id="MobiDB-lite"/>
    </source>
</evidence>
<feature type="region of interest" description="Disordered" evidence="2">
    <location>
        <begin position="31"/>
        <end position="55"/>
    </location>
</feature>
<comment type="caution">
    <text evidence="4">The sequence shown here is derived from an EMBL/GenBank/DDBJ whole genome shotgun (WGS) entry which is preliminary data.</text>
</comment>
<evidence type="ECO:0000313" key="5">
    <source>
        <dbReference type="Proteomes" id="UP000050501"/>
    </source>
</evidence>
<gene>
    <name evidence="4" type="ORF">ADN01_13460</name>
</gene>
<dbReference type="Proteomes" id="UP000050501">
    <property type="component" value="Unassembled WGS sequence"/>
</dbReference>
<organism evidence="4 5">
    <name type="scientific">Levilinea saccharolytica</name>
    <dbReference type="NCBI Taxonomy" id="229921"/>
    <lineage>
        <taxon>Bacteria</taxon>
        <taxon>Bacillati</taxon>
        <taxon>Chloroflexota</taxon>
        <taxon>Anaerolineae</taxon>
        <taxon>Anaerolineales</taxon>
        <taxon>Anaerolineaceae</taxon>
        <taxon>Levilinea</taxon>
    </lineage>
</organism>
<evidence type="ECO:0000256" key="3">
    <source>
        <dbReference type="SAM" id="SignalP"/>
    </source>
</evidence>
<dbReference type="GO" id="GO:0016787">
    <property type="term" value="F:hydrolase activity"/>
    <property type="evidence" value="ECO:0007669"/>
    <property type="project" value="UniProtKB-KW"/>
</dbReference>
<dbReference type="Pfam" id="PF04203">
    <property type="entry name" value="Sortase"/>
    <property type="match status" value="1"/>
</dbReference>
<protein>
    <recommendedName>
        <fullName evidence="6">Sortase</fullName>
    </recommendedName>
</protein>
<dbReference type="NCBIfam" id="TIGR01076">
    <property type="entry name" value="sortase_fam"/>
    <property type="match status" value="1"/>
</dbReference>
<dbReference type="Gene3D" id="2.40.260.10">
    <property type="entry name" value="Sortase"/>
    <property type="match status" value="1"/>
</dbReference>
<dbReference type="RefSeq" id="WP_062417457.1">
    <property type="nucleotide sequence ID" value="NZ_DF967974.1"/>
</dbReference>
<feature type="signal peptide" evidence="3">
    <location>
        <begin position="1"/>
        <end position="32"/>
    </location>
</feature>
<dbReference type="AlphaFoldDB" id="A0A0P6Y405"/>
<dbReference type="InterPro" id="IPR005754">
    <property type="entry name" value="Sortase"/>
</dbReference>
<keyword evidence="3" id="KW-0732">Signal</keyword>
<proteinExistence type="predicted"/>
<evidence type="ECO:0000256" key="1">
    <source>
        <dbReference type="ARBA" id="ARBA00022801"/>
    </source>
</evidence>
<sequence length="644" mass="69987">MKKINAHPLGRQLWAVLLAAALLLSPTAPVTAAEPTNGPTPALAADVNEGAPSSAPNQLAAIGSTLFFTADDDEYGQELWRISPPYTQAFRVSDINPAEGSARPEYITAVGDTLFFRADDGTHGYELWRSQPPYTSAEMVTDLNPGAEGSLPHELTPVGSALFFAANDGSSGTELWKTESPFTSAVRVADIAVGPPGSNPDELTRNGWILLFSADDTQGRELWKCTPPYINTCEMVSDVNAAGNANVKELTFVKDILFFTANDGEYGQELWMSESPYNVLTTRAVNDFSTRSYNTYPSDLHAIGDTLFYTASIGFIGMEPWKVVPPYGKTQMTRVADINSTMFFMGSFPYGKISIGETLFFIANDAKYGFELWKSVPPYDDDSTKRISGIRAGMGTGDIQELTAAGSVLFFTADDGKHGRELWRSVPPYTDVELVKDLNGGAASSNPEALTALGDSLFFAANDGRKGIELWKVSNSFSLPASGFAPARFTPRAGQPAALQQVDDLVLEIPKLGQTLPIVGVPYAQDQWDLTWLGSQAGYLEGSAYPTWNGNTVLTAHAALSNGQDGPFARLSELRWGDSIVIHANGQRFLYEVRTVEQVDPQDASVFEHEELDWLTLLTCAQYDPASDRYLTRLAVRAVRVGLQ</sequence>
<name>A0A0P6Y405_9CHLR</name>
<dbReference type="STRING" id="229921.ADN01_13460"/>
<dbReference type="EMBL" id="LGCM01000046">
    <property type="protein sequence ID" value="KPL79700.1"/>
    <property type="molecule type" value="Genomic_DNA"/>
</dbReference>
<keyword evidence="5" id="KW-1185">Reference proteome</keyword>
<dbReference type="OrthoDB" id="161155at2"/>
<dbReference type="SUPFAM" id="SSF63817">
    <property type="entry name" value="Sortase"/>
    <property type="match status" value="1"/>
</dbReference>
<dbReference type="InterPro" id="IPR023365">
    <property type="entry name" value="Sortase_dom-sf"/>
</dbReference>
<keyword evidence="1" id="KW-0378">Hydrolase</keyword>